<keyword evidence="3" id="KW-1133">Transmembrane helix</keyword>
<dbReference type="EMBL" id="QNUK01001372">
    <property type="protein sequence ID" value="KAF5882944.1"/>
    <property type="molecule type" value="Genomic_DNA"/>
</dbReference>
<gene>
    <name evidence="5" type="ORF">DAT39_023002</name>
</gene>
<keyword evidence="3" id="KW-0472">Membrane</keyword>
<organism evidence="5 6">
    <name type="scientific">Clarias magur</name>
    <name type="common">Asian catfish</name>
    <name type="synonym">Macropteronotus magur</name>
    <dbReference type="NCBI Taxonomy" id="1594786"/>
    <lineage>
        <taxon>Eukaryota</taxon>
        <taxon>Metazoa</taxon>
        <taxon>Chordata</taxon>
        <taxon>Craniata</taxon>
        <taxon>Vertebrata</taxon>
        <taxon>Euteleostomi</taxon>
        <taxon>Actinopterygii</taxon>
        <taxon>Neopterygii</taxon>
        <taxon>Teleostei</taxon>
        <taxon>Ostariophysi</taxon>
        <taxon>Siluriformes</taxon>
        <taxon>Clariidae</taxon>
        <taxon>Clarias</taxon>
    </lineage>
</organism>
<dbReference type="GO" id="GO:0006955">
    <property type="term" value="P:immune response"/>
    <property type="evidence" value="ECO:0007669"/>
    <property type="project" value="TreeGrafter"/>
</dbReference>
<comment type="caution">
    <text evidence="5">The sequence shown here is derived from an EMBL/GenBank/DDBJ whole genome shotgun (WGS) entry which is preliminary data.</text>
</comment>
<evidence type="ECO:0000256" key="3">
    <source>
        <dbReference type="SAM" id="Phobius"/>
    </source>
</evidence>
<keyword evidence="1" id="KW-0325">Glycoprotein</keyword>
<feature type="compositionally biased region" description="Polar residues" evidence="2">
    <location>
        <begin position="164"/>
        <end position="180"/>
    </location>
</feature>
<evidence type="ECO:0000256" key="2">
    <source>
        <dbReference type="SAM" id="MobiDB-lite"/>
    </source>
</evidence>
<dbReference type="InterPro" id="IPR037055">
    <property type="entry name" value="MHC_I-like_Ag-recog_sf"/>
</dbReference>
<dbReference type="PANTHER" id="PTHR16675:SF235">
    <property type="entry name" value="SHKT DOMAIN-CONTAINING PROTEIN"/>
    <property type="match status" value="1"/>
</dbReference>
<proteinExistence type="predicted"/>
<protein>
    <submittedName>
        <fullName evidence="5">BOLA class I histocompatibility antigen, alpha chain BL3-7-like isoform X1</fullName>
    </submittedName>
</protein>
<feature type="non-terminal residue" evidence="5">
    <location>
        <position position="241"/>
    </location>
</feature>
<dbReference type="InterPro" id="IPR011162">
    <property type="entry name" value="MHC_I/II-like_Ag-recog"/>
</dbReference>
<dbReference type="Gene3D" id="3.30.500.10">
    <property type="entry name" value="MHC class I-like antigen recognition-like"/>
    <property type="match status" value="1"/>
</dbReference>
<keyword evidence="3" id="KW-0812">Transmembrane</keyword>
<feature type="non-terminal residue" evidence="5">
    <location>
        <position position="1"/>
    </location>
</feature>
<dbReference type="Pfam" id="PF00129">
    <property type="entry name" value="MHC_I"/>
    <property type="match status" value="1"/>
</dbReference>
<dbReference type="SUPFAM" id="SSF54452">
    <property type="entry name" value="MHC antigen-recognition domain"/>
    <property type="match status" value="1"/>
</dbReference>
<evidence type="ECO:0000313" key="5">
    <source>
        <dbReference type="EMBL" id="KAF5882944.1"/>
    </source>
</evidence>
<dbReference type="GO" id="GO:0005615">
    <property type="term" value="C:extracellular space"/>
    <property type="evidence" value="ECO:0007669"/>
    <property type="project" value="TreeGrafter"/>
</dbReference>
<evidence type="ECO:0000256" key="1">
    <source>
        <dbReference type="ARBA" id="ARBA00023180"/>
    </source>
</evidence>
<feature type="domain" description="MHC class I-like antigen recognition-like" evidence="4">
    <location>
        <begin position="55"/>
        <end position="149"/>
    </location>
</feature>
<reference evidence="5" key="1">
    <citation type="submission" date="2020-07" db="EMBL/GenBank/DDBJ databases">
        <title>Clarias magur genome sequencing, assembly and annotation.</title>
        <authorList>
            <person name="Kushwaha B."/>
            <person name="Kumar R."/>
            <person name="Das P."/>
            <person name="Joshi C.G."/>
            <person name="Kumar D."/>
            <person name="Nagpure N.S."/>
            <person name="Pandey M."/>
            <person name="Agarwal S."/>
            <person name="Srivastava S."/>
            <person name="Singh M."/>
            <person name="Sahoo L."/>
            <person name="Jayasankar P."/>
            <person name="Meher P.K."/>
            <person name="Koringa P.G."/>
            <person name="Iquebal M.A."/>
            <person name="Das S.P."/>
            <person name="Bit A."/>
            <person name="Patnaik S."/>
            <person name="Patel N."/>
            <person name="Shah T.M."/>
            <person name="Hinsu A."/>
            <person name="Jena J.K."/>
        </authorList>
    </citation>
    <scope>NUCLEOTIDE SEQUENCE</scope>
    <source>
        <strain evidence="5">CIFAMagur01</strain>
        <tissue evidence="5">Testis</tissue>
    </source>
</reference>
<name>A0A8J4T1M3_CLAMG</name>
<dbReference type="AlphaFoldDB" id="A0A8J4T1M3"/>
<keyword evidence="6" id="KW-1185">Reference proteome</keyword>
<accession>A0A8J4T1M3</accession>
<evidence type="ECO:0000313" key="6">
    <source>
        <dbReference type="Proteomes" id="UP000727407"/>
    </source>
</evidence>
<dbReference type="GO" id="GO:0009897">
    <property type="term" value="C:external side of plasma membrane"/>
    <property type="evidence" value="ECO:0007669"/>
    <property type="project" value="TreeGrafter"/>
</dbReference>
<feature type="transmembrane region" description="Helical" evidence="3">
    <location>
        <begin position="197"/>
        <end position="218"/>
    </location>
</feature>
<sequence length="241" mass="27281">CNILYNVTVVRLRTNITVLTAVALVDGVLFFQYHDNIREEKMEDDLSKSRVQRVEGHWEDLNSFLSAIMKDFNHTEGSLQWLVACDGNDISFTTAYMKFICGKNFITFQSKKENWTLSDDQAIVMKRSLDPKYAQKANDILQDECVYWDKQCAGENHKTKDNHTPQNVTAIPPGTTSTVSDVDRDGTTESGVSSGPVIIGVFFSIFGVLCFPGIIWGIKRLLSRRNGRVPHQDFMLVPVQH</sequence>
<feature type="region of interest" description="Disordered" evidence="2">
    <location>
        <begin position="158"/>
        <end position="191"/>
    </location>
</feature>
<evidence type="ECO:0000259" key="4">
    <source>
        <dbReference type="Pfam" id="PF00129"/>
    </source>
</evidence>
<dbReference type="InterPro" id="IPR050208">
    <property type="entry name" value="MHC_class-I_related"/>
</dbReference>
<dbReference type="Proteomes" id="UP000727407">
    <property type="component" value="Unassembled WGS sequence"/>
</dbReference>
<dbReference type="PANTHER" id="PTHR16675">
    <property type="entry name" value="MHC CLASS I-RELATED"/>
    <property type="match status" value="1"/>
</dbReference>
<dbReference type="InterPro" id="IPR011161">
    <property type="entry name" value="MHC_I-like_Ag-recog"/>
</dbReference>